<evidence type="ECO:0000256" key="7">
    <source>
        <dbReference type="SAM" id="Phobius"/>
    </source>
</evidence>
<evidence type="ECO:0000313" key="10">
    <source>
        <dbReference type="Proteomes" id="UP000242715"/>
    </source>
</evidence>
<dbReference type="CDD" id="cd07042">
    <property type="entry name" value="STAS_SulP_like_sulfate_transporter"/>
    <property type="match status" value="1"/>
</dbReference>
<dbReference type="InterPro" id="IPR036513">
    <property type="entry name" value="STAS_dom_sf"/>
</dbReference>
<evidence type="ECO:0000256" key="4">
    <source>
        <dbReference type="ARBA" id="ARBA00022692"/>
    </source>
</evidence>
<name>A0A2Z6N5T0_TRISU</name>
<feature type="transmembrane region" description="Helical" evidence="7">
    <location>
        <begin position="203"/>
        <end position="221"/>
    </location>
</feature>
<dbReference type="SUPFAM" id="SSF52091">
    <property type="entry name" value="SpoIIaa-like"/>
    <property type="match status" value="1"/>
</dbReference>
<dbReference type="Gene3D" id="3.30.750.24">
    <property type="entry name" value="STAS domain"/>
    <property type="match status" value="1"/>
</dbReference>
<evidence type="ECO:0000256" key="3">
    <source>
        <dbReference type="ARBA" id="ARBA00022448"/>
    </source>
</evidence>
<feature type="transmembrane region" description="Helical" evidence="7">
    <location>
        <begin position="173"/>
        <end position="191"/>
    </location>
</feature>
<dbReference type="InterPro" id="IPR018045">
    <property type="entry name" value="S04_transporter_CS"/>
</dbReference>
<evidence type="ECO:0000256" key="6">
    <source>
        <dbReference type="ARBA" id="ARBA00023136"/>
    </source>
</evidence>
<feature type="transmembrane region" description="Helical" evidence="7">
    <location>
        <begin position="413"/>
        <end position="437"/>
    </location>
</feature>
<protein>
    <recommendedName>
        <fullName evidence="8">STAS domain-containing protein</fullName>
    </recommendedName>
</protein>
<evidence type="ECO:0000256" key="5">
    <source>
        <dbReference type="ARBA" id="ARBA00022989"/>
    </source>
</evidence>
<comment type="similarity">
    <text evidence="2">Belongs to the SLC26A/SulP transporter (TC 2.A.53) family.</text>
</comment>
<dbReference type="Pfam" id="PF00916">
    <property type="entry name" value="Sulfate_transp"/>
    <property type="match status" value="2"/>
</dbReference>
<dbReference type="Pfam" id="PF01740">
    <property type="entry name" value="STAS"/>
    <property type="match status" value="1"/>
</dbReference>
<evidence type="ECO:0000256" key="2">
    <source>
        <dbReference type="ARBA" id="ARBA00008692"/>
    </source>
</evidence>
<organism evidence="9 10">
    <name type="scientific">Trifolium subterraneum</name>
    <name type="common">Subterranean clover</name>
    <dbReference type="NCBI Taxonomy" id="3900"/>
    <lineage>
        <taxon>Eukaryota</taxon>
        <taxon>Viridiplantae</taxon>
        <taxon>Streptophyta</taxon>
        <taxon>Embryophyta</taxon>
        <taxon>Tracheophyta</taxon>
        <taxon>Spermatophyta</taxon>
        <taxon>Magnoliopsida</taxon>
        <taxon>eudicotyledons</taxon>
        <taxon>Gunneridae</taxon>
        <taxon>Pentapetalae</taxon>
        <taxon>rosids</taxon>
        <taxon>fabids</taxon>
        <taxon>Fabales</taxon>
        <taxon>Fabaceae</taxon>
        <taxon>Papilionoideae</taxon>
        <taxon>50 kb inversion clade</taxon>
        <taxon>NPAAA clade</taxon>
        <taxon>Hologalegina</taxon>
        <taxon>IRL clade</taxon>
        <taxon>Trifolieae</taxon>
        <taxon>Trifolium</taxon>
    </lineage>
</organism>
<dbReference type="FunFam" id="3.30.750.24:FF:000002">
    <property type="entry name" value="Sulfate transporter 31"/>
    <property type="match status" value="1"/>
</dbReference>
<dbReference type="GO" id="GO:0008271">
    <property type="term" value="F:secondary active sulfate transmembrane transporter activity"/>
    <property type="evidence" value="ECO:0007669"/>
    <property type="project" value="InterPro"/>
</dbReference>
<feature type="transmembrane region" description="Helical" evidence="7">
    <location>
        <begin position="256"/>
        <end position="277"/>
    </location>
</feature>
<dbReference type="AlphaFoldDB" id="A0A2Z6N5T0"/>
<evidence type="ECO:0000259" key="8">
    <source>
        <dbReference type="PROSITE" id="PS50801"/>
    </source>
</evidence>
<keyword evidence="3" id="KW-0813">Transport</keyword>
<keyword evidence="6 7" id="KW-0472">Membrane</keyword>
<keyword evidence="5 7" id="KW-1133">Transmembrane helix</keyword>
<feature type="transmembrane region" description="Helical" evidence="7">
    <location>
        <begin position="372"/>
        <end position="393"/>
    </location>
</feature>
<gene>
    <name evidence="9" type="ORF">TSUD_149180</name>
</gene>
<evidence type="ECO:0000313" key="9">
    <source>
        <dbReference type="EMBL" id="GAU24577.1"/>
    </source>
</evidence>
<proteinExistence type="inferred from homology"/>
<evidence type="ECO:0000256" key="1">
    <source>
        <dbReference type="ARBA" id="ARBA00004141"/>
    </source>
</evidence>
<dbReference type="GO" id="GO:0016020">
    <property type="term" value="C:membrane"/>
    <property type="evidence" value="ECO:0007669"/>
    <property type="project" value="UniProtKB-SubCell"/>
</dbReference>
<dbReference type="Proteomes" id="UP000242715">
    <property type="component" value="Unassembled WGS sequence"/>
</dbReference>
<keyword evidence="10" id="KW-1185">Reference proteome</keyword>
<feature type="transmembrane region" description="Helical" evidence="7">
    <location>
        <begin position="284"/>
        <end position="305"/>
    </location>
</feature>
<dbReference type="OrthoDB" id="288203at2759"/>
<accession>A0A2Z6N5T0</accession>
<dbReference type="InterPro" id="IPR001902">
    <property type="entry name" value="SLC26A/SulP_fam"/>
</dbReference>
<dbReference type="InterPro" id="IPR002645">
    <property type="entry name" value="STAS_dom"/>
</dbReference>
<feature type="domain" description="STAS" evidence="8">
    <location>
        <begin position="482"/>
        <end position="588"/>
    </location>
</feature>
<comment type="subcellular location">
    <subcellularLocation>
        <location evidence="1">Membrane</location>
        <topology evidence="1">Multi-pass membrane protein</topology>
    </subcellularLocation>
</comment>
<dbReference type="EMBL" id="DF973292">
    <property type="protein sequence ID" value="GAU24577.1"/>
    <property type="molecule type" value="Genomic_DNA"/>
</dbReference>
<dbReference type="PROSITE" id="PS50801">
    <property type="entry name" value="STAS"/>
    <property type="match status" value="1"/>
</dbReference>
<keyword evidence="4 7" id="KW-0812">Transmembrane</keyword>
<sequence length="596" mass="65815">MTSSFPSDSFNMRVTEDGNLHLEDTERSQWIINSPNPPPLWKKLITPLKNNKLFSSSKKKRTCHENAFSFFSSLFPILGLLKNYDAFKFKDDILAGLTLASLSIPQSIGYANLAKLDPQYGLYTSVVPPLIYAVMGSSREIAIGPVAVVSLLLSTLCHNVVDPVLNHDDYRNFVFTVTLFAGIFQVAFGVFRLGFLVDFLSHAALVGFMAGAAIMIGLQQLKGLLGISNFTTKSDVVSVLESVYKSLCHQIPSGEWYPLNFVIGSSFLIFLLIARFMGKRNKKLFWLPAIAPLVSVILSTLIVYISKADKNGVNIVKHVKRGINPISIHQLQLNGEHVGQAAKIGFISAVIALTDLSLHAMLQLVHFQGLQMLYYTPMAILASIILSALPGLIDIREACYIWKVDKFDFLACIGAFFGVLFVSVEIGLLVAVSISFLKIIIQSIRPGIEVLGRIPTTQAFCDVSQYPMATNTPGILVLRISSGSLCFANANVVRERILKWVTEEDGLKETTKGNVQGIILDMTNLMNVDTSGIIVLEELHKRLLSRGIKFAMVNPRWLVIHKLKVAHFVDKIGKEWVFFTVAEAVDACLSSKFANP</sequence>
<reference evidence="10" key="1">
    <citation type="journal article" date="2017" name="Front. Plant Sci.">
        <title>Climate Clever Clovers: New Paradigm to Reduce the Environmental Footprint of Ruminants by Breeding Low Methanogenic Forages Utilizing Haplotype Variation.</title>
        <authorList>
            <person name="Kaur P."/>
            <person name="Appels R."/>
            <person name="Bayer P.E."/>
            <person name="Keeble-Gagnere G."/>
            <person name="Wang J."/>
            <person name="Hirakawa H."/>
            <person name="Shirasawa K."/>
            <person name="Vercoe P."/>
            <person name="Stefanova K."/>
            <person name="Durmic Z."/>
            <person name="Nichols P."/>
            <person name="Revell C."/>
            <person name="Isobe S.N."/>
            <person name="Edwards D."/>
            <person name="Erskine W."/>
        </authorList>
    </citation>
    <scope>NUCLEOTIDE SEQUENCE [LARGE SCALE GENOMIC DNA]</scope>
    <source>
        <strain evidence="10">cv. Daliak</strain>
    </source>
</reference>
<dbReference type="PANTHER" id="PTHR11814">
    <property type="entry name" value="SULFATE TRANSPORTER"/>
    <property type="match status" value="1"/>
</dbReference>
<dbReference type="PROSITE" id="PS01130">
    <property type="entry name" value="SLC26A"/>
    <property type="match status" value="1"/>
</dbReference>
<dbReference type="InterPro" id="IPR011547">
    <property type="entry name" value="SLC26A/SulP_dom"/>
</dbReference>